<reference evidence="2" key="1">
    <citation type="journal article" date="2021" name="Genome Biol. Evol.">
        <title>A High-Quality Reference Genome for a Parasitic Bivalve with Doubly Uniparental Inheritance (Bivalvia: Unionida).</title>
        <authorList>
            <person name="Smith C.H."/>
        </authorList>
    </citation>
    <scope>NUCLEOTIDE SEQUENCE</scope>
    <source>
        <strain evidence="2">CHS0354</strain>
    </source>
</reference>
<proteinExistence type="predicted"/>
<sequence>MSEYEAESGAGTSDDGPAEKRLQIPESPLSMLPAQTERGGIVYARNTSENEDSGEITPPSYIMRELLPEHPQLNFRDLRLNFRTFDKKDYVSVYNRHTNELLRTLPHEDFNRIVGRINVRRKIHL</sequence>
<gene>
    <name evidence="2" type="ORF">CHS0354_018518</name>
</gene>
<reference evidence="2" key="2">
    <citation type="journal article" date="2021" name="Genome Biol. Evol.">
        <title>Developing a high-quality reference genome for a parasitic bivalve with doubly uniparental inheritance (Bivalvia: Unionida).</title>
        <authorList>
            <person name="Smith C.H."/>
        </authorList>
    </citation>
    <scope>NUCLEOTIDE SEQUENCE</scope>
    <source>
        <strain evidence="2">CHS0354</strain>
        <tissue evidence="2">Mantle</tissue>
    </source>
</reference>
<dbReference type="AlphaFoldDB" id="A0AAE0TAR2"/>
<name>A0AAE0TAR2_9BIVA</name>
<keyword evidence="3" id="KW-1185">Reference proteome</keyword>
<accession>A0AAE0TAR2</accession>
<evidence type="ECO:0000256" key="1">
    <source>
        <dbReference type="SAM" id="MobiDB-lite"/>
    </source>
</evidence>
<evidence type="ECO:0000313" key="3">
    <source>
        <dbReference type="Proteomes" id="UP001195483"/>
    </source>
</evidence>
<reference evidence="2" key="3">
    <citation type="submission" date="2023-05" db="EMBL/GenBank/DDBJ databases">
        <authorList>
            <person name="Smith C.H."/>
        </authorList>
    </citation>
    <scope>NUCLEOTIDE SEQUENCE</scope>
    <source>
        <strain evidence="2">CHS0354</strain>
        <tissue evidence="2">Mantle</tissue>
    </source>
</reference>
<dbReference type="EMBL" id="JAEAOA010001141">
    <property type="protein sequence ID" value="KAK3606922.1"/>
    <property type="molecule type" value="Genomic_DNA"/>
</dbReference>
<evidence type="ECO:0000313" key="2">
    <source>
        <dbReference type="EMBL" id="KAK3606922.1"/>
    </source>
</evidence>
<dbReference type="Proteomes" id="UP001195483">
    <property type="component" value="Unassembled WGS sequence"/>
</dbReference>
<organism evidence="2 3">
    <name type="scientific">Potamilus streckersoni</name>
    <dbReference type="NCBI Taxonomy" id="2493646"/>
    <lineage>
        <taxon>Eukaryota</taxon>
        <taxon>Metazoa</taxon>
        <taxon>Spiralia</taxon>
        <taxon>Lophotrochozoa</taxon>
        <taxon>Mollusca</taxon>
        <taxon>Bivalvia</taxon>
        <taxon>Autobranchia</taxon>
        <taxon>Heteroconchia</taxon>
        <taxon>Palaeoheterodonta</taxon>
        <taxon>Unionida</taxon>
        <taxon>Unionoidea</taxon>
        <taxon>Unionidae</taxon>
        <taxon>Ambleminae</taxon>
        <taxon>Lampsilini</taxon>
        <taxon>Potamilus</taxon>
    </lineage>
</organism>
<feature type="region of interest" description="Disordered" evidence="1">
    <location>
        <begin position="1"/>
        <end position="37"/>
    </location>
</feature>
<protein>
    <submittedName>
        <fullName evidence="2">Uncharacterized protein</fullName>
    </submittedName>
</protein>
<comment type="caution">
    <text evidence="2">The sequence shown here is derived from an EMBL/GenBank/DDBJ whole genome shotgun (WGS) entry which is preliminary data.</text>
</comment>